<reference evidence="7" key="2">
    <citation type="submission" date="2011-02" db="EMBL/GenBank/DDBJ databases">
        <title>The complete genome of Syntrophobotulus glycolicus DSM 8271.</title>
        <authorList>
            <person name="Lucas S."/>
            <person name="Copeland A."/>
            <person name="Lapidus A."/>
            <person name="Bruce D."/>
            <person name="Goodwin L."/>
            <person name="Pitluck S."/>
            <person name="Kyrpides N."/>
            <person name="Mavromatis K."/>
            <person name="Pagani I."/>
            <person name="Ivanova N."/>
            <person name="Mikhailova N."/>
            <person name="Chertkov O."/>
            <person name="Held B."/>
            <person name="Detter J.C."/>
            <person name="Tapia R."/>
            <person name="Han C."/>
            <person name="Land M."/>
            <person name="Hauser L."/>
            <person name="Markowitz V."/>
            <person name="Cheng J.-F."/>
            <person name="Hugenholtz P."/>
            <person name="Woyke T."/>
            <person name="Wu D."/>
            <person name="Spring S."/>
            <person name="Schroeder M."/>
            <person name="Brambilla E."/>
            <person name="Klenk H.-P."/>
            <person name="Eisen J.A."/>
        </authorList>
    </citation>
    <scope>NUCLEOTIDE SEQUENCE [LARGE SCALE GENOMIC DNA]</scope>
    <source>
        <strain evidence="7">DSM 8271 / FlGlyR</strain>
    </source>
</reference>
<dbReference type="PANTHER" id="PTHR37299">
    <property type="entry name" value="TRANSCRIPTIONAL REGULATOR-RELATED"/>
    <property type="match status" value="1"/>
</dbReference>
<dbReference type="GO" id="GO:0003677">
    <property type="term" value="F:DNA binding"/>
    <property type="evidence" value="ECO:0007669"/>
    <property type="project" value="InterPro"/>
</dbReference>
<evidence type="ECO:0000259" key="4">
    <source>
        <dbReference type="PROSITE" id="PS50110"/>
    </source>
</evidence>
<dbReference type="PROSITE" id="PS50930">
    <property type="entry name" value="HTH_LYTTR"/>
    <property type="match status" value="1"/>
</dbReference>
<organism evidence="6 7">
    <name type="scientific">Syntrophobotulus glycolicus (strain DSM 8271 / FlGlyR)</name>
    <dbReference type="NCBI Taxonomy" id="645991"/>
    <lineage>
        <taxon>Bacteria</taxon>
        <taxon>Bacillati</taxon>
        <taxon>Bacillota</taxon>
        <taxon>Clostridia</taxon>
        <taxon>Eubacteriales</taxon>
        <taxon>Desulfitobacteriaceae</taxon>
        <taxon>Syntrophobotulus</taxon>
    </lineage>
</organism>
<sequence length="242" mass="27780">MPIHITICDDSQEDISRLSGALRAYDPAFAITSFTDSRTLLDELADTRFTADILFLDIYMPGLDGIETARKIRAQRPDVKIIFVSTSREHYPQAYEVFAFNYLVKPFAKEQLDRILARAIRESNLENGHKIRFSYKSALHTVDCRDILYLESSDKRILFHLADGGTLQRYGKLDDMVGELPEQAFIRCHQSFVVNTAHIRELGESYFRVGQALIGISKKHAKFAKEQYYAYLFSHMDRGAPE</sequence>
<dbReference type="KEGG" id="sgy:Sgly_0881"/>
<dbReference type="SUPFAM" id="SSF52172">
    <property type="entry name" value="CheY-like"/>
    <property type="match status" value="1"/>
</dbReference>
<evidence type="ECO:0000256" key="1">
    <source>
        <dbReference type="ARBA" id="ARBA00018672"/>
    </source>
</evidence>
<dbReference type="STRING" id="645991.Sgly_0881"/>
<evidence type="ECO:0000256" key="3">
    <source>
        <dbReference type="PROSITE-ProRule" id="PRU00169"/>
    </source>
</evidence>
<dbReference type="Pfam" id="PF04397">
    <property type="entry name" value="LytTR"/>
    <property type="match status" value="1"/>
</dbReference>
<accession>F0T1W3</accession>
<comment type="function">
    <text evidence="2">May play the central regulatory role in sporulation. It may be an element of the effector pathway responsible for the activation of sporulation genes in response to nutritional stress. Spo0A may act in concert with spo0H (a sigma factor) to control the expression of some genes that are critical to the sporulation process.</text>
</comment>
<dbReference type="SMART" id="SM00850">
    <property type="entry name" value="LytTR"/>
    <property type="match status" value="1"/>
</dbReference>
<dbReference type="InterPro" id="IPR011006">
    <property type="entry name" value="CheY-like_superfamily"/>
</dbReference>
<dbReference type="InterPro" id="IPR007492">
    <property type="entry name" value="LytTR_DNA-bd_dom"/>
</dbReference>
<reference evidence="6 7" key="1">
    <citation type="journal article" date="2011" name="Stand. Genomic Sci.">
        <title>Complete genome sequence of Syntrophobotulus glycolicus type strain (FlGlyR).</title>
        <authorList>
            <person name="Han C."/>
            <person name="Mwirichia R."/>
            <person name="Chertkov O."/>
            <person name="Held B."/>
            <person name="Lapidus A."/>
            <person name="Nolan M."/>
            <person name="Lucas S."/>
            <person name="Hammon N."/>
            <person name="Deshpande S."/>
            <person name="Cheng J.F."/>
            <person name="Tapia R."/>
            <person name="Goodwin L."/>
            <person name="Pitluck S."/>
            <person name="Huntemann M."/>
            <person name="Liolios K."/>
            <person name="Ivanova N."/>
            <person name="Pagani I."/>
            <person name="Mavromatis K."/>
            <person name="Ovchinikova G."/>
            <person name="Pati A."/>
            <person name="Chen A."/>
            <person name="Palaniappan K."/>
            <person name="Land M."/>
            <person name="Hauser L."/>
            <person name="Brambilla E.M."/>
            <person name="Rohde M."/>
            <person name="Spring S."/>
            <person name="Sikorski J."/>
            <person name="Goker M."/>
            <person name="Woyke T."/>
            <person name="Bristow J."/>
            <person name="Eisen J.A."/>
            <person name="Markowitz V."/>
            <person name="Hugenholtz P."/>
            <person name="Kyrpides N.C."/>
            <person name="Klenk H.P."/>
            <person name="Detter J.C."/>
        </authorList>
    </citation>
    <scope>NUCLEOTIDE SEQUENCE [LARGE SCALE GENOMIC DNA]</scope>
    <source>
        <strain evidence="7">DSM 8271 / FlGlyR</strain>
    </source>
</reference>
<dbReference type="SMART" id="SM00448">
    <property type="entry name" value="REC"/>
    <property type="match status" value="1"/>
</dbReference>
<dbReference type="EMBL" id="CP002547">
    <property type="protein sequence ID" value="ADY55227.1"/>
    <property type="molecule type" value="Genomic_DNA"/>
</dbReference>
<dbReference type="GO" id="GO:0000156">
    <property type="term" value="F:phosphorelay response regulator activity"/>
    <property type="evidence" value="ECO:0007669"/>
    <property type="project" value="InterPro"/>
</dbReference>
<dbReference type="HOGENOM" id="CLU_000445_14_2_9"/>
<evidence type="ECO:0000259" key="5">
    <source>
        <dbReference type="PROSITE" id="PS50930"/>
    </source>
</evidence>
<dbReference type="Gene3D" id="3.40.50.2300">
    <property type="match status" value="1"/>
</dbReference>
<dbReference type="eggNOG" id="COG3279">
    <property type="taxonomic scope" value="Bacteria"/>
</dbReference>
<evidence type="ECO:0000256" key="2">
    <source>
        <dbReference type="ARBA" id="ARBA00024867"/>
    </source>
</evidence>
<dbReference type="Gene3D" id="2.40.50.1020">
    <property type="entry name" value="LytTr DNA-binding domain"/>
    <property type="match status" value="1"/>
</dbReference>
<keyword evidence="3" id="KW-0597">Phosphoprotein</keyword>
<gene>
    <name evidence="6" type="ordered locus">Sgly_0881</name>
</gene>
<dbReference type="Pfam" id="PF00072">
    <property type="entry name" value="Response_reg"/>
    <property type="match status" value="1"/>
</dbReference>
<evidence type="ECO:0000313" key="7">
    <source>
        <dbReference type="Proteomes" id="UP000007488"/>
    </source>
</evidence>
<dbReference type="AlphaFoldDB" id="F0T1W3"/>
<dbReference type="Proteomes" id="UP000007488">
    <property type="component" value="Chromosome"/>
</dbReference>
<feature type="modified residue" description="4-aspartylphosphate" evidence="3">
    <location>
        <position position="57"/>
    </location>
</feature>
<dbReference type="CDD" id="cd00156">
    <property type="entry name" value="REC"/>
    <property type="match status" value="1"/>
</dbReference>
<dbReference type="RefSeq" id="WP_013624098.1">
    <property type="nucleotide sequence ID" value="NC_015172.1"/>
</dbReference>
<dbReference type="PANTHER" id="PTHR37299:SF1">
    <property type="entry name" value="STAGE 0 SPORULATION PROTEIN A HOMOLOG"/>
    <property type="match status" value="1"/>
</dbReference>
<dbReference type="PROSITE" id="PS50110">
    <property type="entry name" value="RESPONSE_REGULATORY"/>
    <property type="match status" value="1"/>
</dbReference>
<dbReference type="OrthoDB" id="9779387at2"/>
<protein>
    <recommendedName>
        <fullName evidence="1">Stage 0 sporulation protein A homolog</fullName>
    </recommendedName>
</protein>
<dbReference type="InterPro" id="IPR046947">
    <property type="entry name" value="LytR-like"/>
</dbReference>
<keyword evidence="7" id="KW-1185">Reference proteome</keyword>
<proteinExistence type="predicted"/>
<feature type="domain" description="HTH LytTR-type" evidence="5">
    <location>
        <begin position="131"/>
        <end position="202"/>
    </location>
</feature>
<feature type="domain" description="Response regulatory" evidence="4">
    <location>
        <begin position="4"/>
        <end position="120"/>
    </location>
</feature>
<name>F0T1W3_SYNGF</name>
<dbReference type="InterPro" id="IPR001789">
    <property type="entry name" value="Sig_transdc_resp-reg_receiver"/>
</dbReference>
<evidence type="ECO:0000313" key="6">
    <source>
        <dbReference type="EMBL" id="ADY55227.1"/>
    </source>
</evidence>